<keyword evidence="7 9" id="KW-0472">Membrane</keyword>
<evidence type="ECO:0000256" key="1">
    <source>
        <dbReference type="ARBA" id="ARBA00004429"/>
    </source>
</evidence>
<name>A0ABU6HH76_9RHOB</name>
<feature type="domain" description="Tripartite ATP-independent periplasmic transporters DctQ component" evidence="10">
    <location>
        <begin position="24"/>
        <end position="155"/>
    </location>
</feature>
<evidence type="ECO:0000256" key="2">
    <source>
        <dbReference type="ARBA" id="ARBA00022448"/>
    </source>
</evidence>
<dbReference type="InterPro" id="IPR055348">
    <property type="entry name" value="DctQ"/>
</dbReference>
<keyword evidence="5 9" id="KW-0812">Transmembrane</keyword>
<evidence type="ECO:0000256" key="7">
    <source>
        <dbReference type="ARBA" id="ARBA00023136"/>
    </source>
</evidence>
<comment type="caution">
    <text evidence="11">The sequence shown here is derived from an EMBL/GenBank/DDBJ whole genome shotgun (WGS) entry which is preliminary data.</text>
</comment>
<evidence type="ECO:0000256" key="9">
    <source>
        <dbReference type="RuleBase" id="RU369079"/>
    </source>
</evidence>
<dbReference type="InterPro" id="IPR007387">
    <property type="entry name" value="TRAP_DctQ"/>
</dbReference>
<comment type="subunit">
    <text evidence="9">The complex comprises the extracytoplasmic solute receptor protein and the two transmembrane proteins.</text>
</comment>
<organism evidence="11 12">
    <name type="scientific">Mesobacterium hydrothermale</name>
    <dbReference type="NCBI Taxonomy" id="3111907"/>
    <lineage>
        <taxon>Bacteria</taxon>
        <taxon>Pseudomonadati</taxon>
        <taxon>Pseudomonadota</taxon>
        <taxon>Alphaproteobacteria</taxon>
        <taxon>Rhodobacterales</taxon>
        <taxon>Roseobacteraceae</taxon>
        <taxon>Mesobacterium</taxon>
    </lineage>
</organism>
<dbReference type="EMBL" id="JAYLLH010000013">
    <property type="protein sequence ID" value="MEC3861808.1"/>
    <property type="molecule type" value="Genomic_DNA"/>
</dbReference>
<dbReference type="PANTHER" id="PTHR35011">
    <property type="entry name" value="2,3-DIKETO-L-GULONATE TRAP TRANSPORTER SMALL PERMEASE PROTEIN YIAM"/>
    <property type="match status" value="1"/>
</dbReference>
<feature type="transmembrane region" description="Helical" evidence="9">
    <location>
        <begin position="130"/>
        <end position="153"/>
    </location>
</feature>
<dbReference type="PANTHER" id="PTHR35011:SF10">
    <property type="entry name" value="TRAP TRANSPORTER SMALL PERMEASE PROTEIN"/>
    <property type="match status" value="1"/>
</dbReference>
<evidence type="ECO:0000256" key="6">
    <source>
        <dbReference type="ARBA" id="ARBA00022989"/>
    </source>
</evidence>
<keyword evidence="2 9" id="KW-0813">Transport</keyword>
<evidence type="ECO:0000256" key="5">
    <source>
        <dbReference type="ARBA" id="ARBA00022692"/>
    </source>
</evidence>
<dbReference type="RefSeq" id="WP_326297532.1">
    <property type="nucleotide sequence ID" value="NZ_JAYLLH010000013.1"/>
</dbReference>
<feature type="transmembrane region" description="Helical" evidence="9">
    <location>
        <begin position="86"/>
        <end position="108"/>
    </location>
</feature>
<comment type="subcellular location">
    <subcellularLocation>
        <location evidence="1 9">Cell inner membrane</location>
        <topology evidence="1 9">Multi-pass membrane protein</topology>
    </subcellularLocation>
</comment>
<dbReference type="Pfam" id="PF04290">
    <property type="entry name" value="DctQ"/>
    <property type="match status" value="1"/>
</dbReference>
<protein>
    <recommendedName>
        <fullName evidence="9">TRAP transporter small permease protein</fullName>
    </recommendedName>
</protein>
<sequence>MMTFANRITQFARIVSGIIGLAALLLLCFEVVARYFAPHILPDWGSEVVIYLTVWAMFLVVGELALSGGHVHADFVVDRLNPKPKWAFGLLASFVGLVFSVLFLWYGYEVVDFAHMIGEECDSSLRFPKWIYYLALPTGMALQCLGYAVRIWAEVTEPGSMTSESHLPALED</sequence>
<feature type="transmembrane region" description="Helical" evidence="9">
    <location>
        <begin position="48"/>
        <end position="66"/>
    </location>
</feature>
<keyword evidence="3" id="KW-1003">Cell membrane</keyword>
<evidence type="ECO:0000256" key="3">
    <source>
        <dbReference type="ARBA" id="ARBA00022475"/>
    </source>
</evidence>
<accession>A0ABU6HH76</accession>
<keyword evidence="4 9" id="KW-0997">Cell inner membrane</keyword>
<keyword evidence="6 9" id="KW-1133">Transmembrane helix</keyword>
<evidence type="ECO:0000256" key="4">
    <source>
        <dbReference type="ARBA" id="ARBA00022519"/>
    </source>
</evidence>
<evidence type="ECO:0000256" key="8">
    <source>
        <dbReference type="ARBA" id="ARBA00038436"/>
    </source>
</evidence>
<evidence type="ECO:0000259" key="10">
    <source>
        <dbReference type="Pfam" id="PF04290"/>
    </source>
</evidence>
<evidence type="ECO:0000313" key="12">
    <source>
        <dbReference type="Proteomes" id="UP001348149"/>
    </source>
</evidence>
<comment type="function">
    <text evidence="9">Part of the tripartite ATP-independent periplasmic (TRAP) transport system.</text>
</comment>
<comment type="similarity">
    <text evidence="8 9">Belongs to the TRAP transporter small permease family.</text>
</comment>
<gene>
    <name evidence="11" type="ORF">VK792_10970</name>
</gene>
<reference evidence="11 12" key="1">
    <citation type="submission" date="2024-01" db="EMBL/GenBank/DDBJ databases">
        <title>Mesobacterium rodlantinim sp. nov., isolated from shallow sea hydrothermal systems off Kueishantao Island.</title>
        <authorList>
            <person name="Su Z."/>
            <person name="Tang K."/>
        </authorList>
    </citation>
    <scope>NUCLEOTIDE SEQUENCE [LARGE SCALE GENOMIC DNA]</scope>
    <source>
        <strain evidence="11 12">TK19101</strain>
    </source>
</reference>
<evidence type="ECO:0000313" key="11">
    <source>
        <dbReference type="EMBL" id="MEC3861808.1"/>
    </source>
</evidence>
<feature type="transmembrane region" description="Helical" evidence="9">
    <location>
        <begin position="12"/>
        <end position="36"/>
    </location>
</feature>
<keyword evidence="12" id="KW-1185">Reference proteome</keyword>
<proteinExistence type="inferred from homology"/>
<dbReference type="Proteomes" id="UP001348149">
    <property type="component" value="Unassembled WGS sequence"/>
</dbReference>